<dbReference type="Pfam" id="PF00782">
    <property type="entry name" value="DSPc"/>
    <property type="match status" value="1"/>
</dbReference>
<keyword evidence="4" id="KW-0963">Cytoplasm</keyword>
<dbReference type="SUPFAM" id="SSF52799">
    <property type="entry name" value="(Phosphotyrosine protein) phosphatases II"/>
    <property type="match status" value="1"/>
</dbReference>
<evidence type="ECO:0000256" key="10">
    <source>
        <dbReference type="ARBA" id="ARBA00051722"/>
    </source>
</evidence>
<dbReference type="GO" id="GO:0005737">
    <property type="term" value="C:cytoplasm"/>
    <property type="evidence" value="ECO:0007669"/>
    <property type="project" value="UniProtKB-SubCell"/>
</dbReference>
<comment type="catalytic activity">
    <reaction evidence="10">
        <text>O-phospho-L-tyrosyl-[protein] + H2O = L-tyrosyl-[protein] + phosphate</text>
        <dbReference type="Rhea" id="RHEA:10684"/>
        <dbReference type="Rhea" id="RHEA-COMP:10136"/>
        <dbReference type="Rhea" id="RHEA-COMP:20101"/>
        <dbReference type="ChEBI" id="CHEBI:15377"/>
        <dbReference type="ChEBI" id="CHEBI:43474"/>
        <dbReference type="ChEBI" id="CHEBI:46858"/>
        <dbReference type="ChEBI" id="CHEBI:61978"/>
        <dbReference type="EC" id="3.1.3.48"/>
    </reaction>
</comment>
<dbReference type="GO" id="GO:0008138">
    <property type="term" value="F:protein tyrosine/serine/threonine phosphatase activity"/>
    <property type="evidence" value="ECO:0007669"/>
    <property type="project" value="InterPro"/>
</dbReference>
<evidence type="ECO:0000259" key="13">
    <source>
        <dbReference type="PROSITE" id="PS50056"/>
    </source>
</evidence>
<keyword evidence="15" id="KW-1185">Reference proteome</keyword>
<evidence type="ECO:0008006" key="16">
    <source>
        <dbReference type="Google" id="ProtNLM"/>
    </source>
</evidence>
<dbReference type="GO" id="GO:0004725">
    <property type="term" value="F:protein tyrosine phosphatase activity"/>
    <property type="evidence" value="ECO:0007669"/>
    <property type="project" value="UniProtKB-EC"/>
</dbReference>
<evidence type="ECO:0000259" key="12">
    <source>
        <dbReference type="PROSITE" id="PS50054"/>
    </source>
</evidence>
<dbReference type="InterPro" id="IPR016278">
    <property type="entry name" value="DUSP12"/>
</dbReference>
<protein>
    <recommendedName>
        <fullName evidence="16">Protein-tyrosine-phosphatase</fullName>
    </recommendedName>
</protein>
<evidence type="ECO:0000256" key="5">
    <source>
        <dbReference type="ARBA" id="ARBA00022801"/>
    </source>
</evidence>
<dbReference type="InterPro" id="IPR000340">
    <property type="entry name" value="Dual-sp_phosphatase_cat-dom"/>
</dbReference>
<dbReference type="Gene3D" id="3.90.190.10">
    <property type="entry name" value="Protein tyrosine phosphatase superfamily"/>
    <property type="match status" value="1"/>
</dbReference>
<reference evidence="14" key="1">
    <citation type="journal article" date="2021" name="Genome Biol. Evol.">
        <title>A High-Quality Reference Genome for a Parasitic Bivalve with Doubly Uniparental Inheritance (Bivalvia: Unionida).</title>
        <authorList>
            <person name="Smith C.H."/>
        </authorList>
    </citation>
    <scope>NUCLEOTIDE SEQUENCE</scope>
    <source>
        <strain evidence="14">CHS0354</strain>
    </source>
</reference>
<dbReference type="PIRSF" id="PIRSF000941">
    <property type="entry name" value="DUSP12"/>
    <property type="match status" value="1"/>
</dbReference>
<feature type="active site" description="Phosphocysteine intermediate" evidence="11">
    <location>
        <position position="90"/>
    </location>
</feature>
<gene>
    <name evidence="14" type="ORF">CHS0354_002511</name>
</gene>
<dbReference type="PROSITE" id="PS50054">
    <property type="entry name" value="TYR_PHOSPHATASE_DUAL"/>
    <property type="match status" value="1"/>
</dbReference>
<evidence type="ECO:0000313" key="14">
    <source>
        <dbReference type="EMBL" id="KAK3596944.1"/>
    </source>
</evidence>
<keyword evidence="6" id="KW-0904">Protein phosphatase</keyword>
<dbReference type="PANTHER" id="PTHR45848">
    <property type="entry name" value="DUAL SPECIFICITY PROTEIN PHOSPHATASE 12 FAMILY MEMBER"/>
    <property type="match status" value="1"/>
</dbReference>
<reference evidence="14" key="2">
    <citation type="journal article" date="2021" name="Genome Biol. Evol.">
        <title>Developing a high-quality reference genome for a parasitic bivalve with doubly uniparental inheritance (Bivalvia: Unionida).</title>
        <authorList>
            <person name="Smith C.H."/>
        </authorList>
    </citation>
    <scope>NUCLEOTIDE SEQUENCE</scope>
    <source>
        <strain evidence="14">CHS0354</strain>
        <tissue evidence="14">Mantle</tissue>
    </source>
</reference>
<dbReference type="InterPro" id="IPR020422">
    <property type="entry name" value="TYR_PHOSPHATASE_DUAL_dom"/>
</dbReference>
<evidence type="ECO:0000256" key="11">
    <source>
        <dbReference type="PIRSR" id="PIRSR000941-50"/>
    </source>
</evidence>
<keyword evidence="7" id="KW-0539">Nucleus</keyword>
<dbReference type="InterPro" id="IPR016130">
    <property type="entry name" value="Tyr_Pase_AS"/>
</dbReference>
<evidence type="ECO:0000256" key="2">
    <source>
        <dbReference type="ARBA" id="ARBA00004496"/>
    </source>
</evidence>
<dbReference type="PROSITE" id="PS00383">
    <property type="entry name" value="TYR_PHOSPHATASE_1"/>
    <property type="match status" value="1"/>
</dbReference>
<dbReference type="FunFam" id="3.90.190.10:FF:000056">
    <property type="entry name" value="Dual specificity phosphatase 12"/>
    <property type="match status" value="1"/>
</dbReference>
<dbReference type="AlphaFoldDB" id="A0AAE0SSI2"/>
<evidence type="ECO:0000256" key="9">
    <source>
        <dbReference type="ARBA" id="ARBA00048336"/>
    </source>
</evidence>
<keyword evidence="5" id="KW-0378">Hydrolase</keyword>
<comment type="catalytic activity">
    <reaction evidence="8">
        <text>O-phospho-L-seryl-[protein] + H2O = L-seryl-[protein] + phosphate</text>
        <dbReference type="Rhea" id="RHEA:20629"/>
        <dbReference type="Rhea" id="RHEA-COMP:9863"/>
        <dbReference type="Rhea" id="RHEA-COMP:11604"/>
        <dbReference type="ChEBI" id="CHEBI:15377"/>
        <dbReference type="ChEBI" id="CHEBI:29999"/>
        <dbReference type="ChEBI" id="CHEBI:43474"/>
        <dbReference type="ChEBI" id="CHEBI:83421"/>
        <dbReference type="EC" id="3.1.3.16"/>
    </reaction>
</comment>
<reference evidence="14" key="3">
    <citation type="submission" date="2023-05" db="EMBL/GenBank/DDBJ databases">
        <authorList>
            <person name="Smith C.H."/>
        </authorList>
    </citation>
    <scope>NUCLEOTIDE SEQUENCE</scope>
    <source>
        <strain evidence="14">CHS0354</strain>
        <tissue evidence="14">Mantle</tissue>
    </source>
</reference>
<dbReference type="InterPro" id="IPR029021">
    <property type="entry name" value="Prot-tyrosine_phosphatase-like"/>
</dbReference>
<evidence type="ECO:0000256" key="1">
    <source>
        <dbReference type="ARBA" id="ARBA00004123"/>
    </source>
</evidence>
<dbReference type="EMBL" id="JAEAOA010000206">
    <property type="protein sequence ID" value="KAK3596944.1"/>
    <property type="molecule type" value="Genomic_DNA"/>
</dbReference>
<evidence type="ECO:0000256" key="8">
    <source>
        <dbReference type="ARBA" id="ARBA00047761"/>
    </source>
</evidence>
<dbReference type="SMART" id="SM00195">
    <property type="entry name" value="DSPc"/>
    <property type="match status" value="1"/>
</dbReference>
<comment type="subcellular location">
    <subcellularLocation>
        <location evidence="2">Cytoplasm</location>
    </subcellularLocation>
    <subcellularLocation>
        <location evidence="1">Nucleus</location>
    </subcellularLocation>
</comment>
<comment type="caution">
    <text evidence="14">The sequence shown here is derived from an EMBL/GenBank/DDBJ whole genome shotgun (WGS) entry which is preliminary data.</text>
</comment>
<dbReference type="GO" id="GO:0005634">
    <property type="term" value="C:nucleus"/>
    <property type="evidence" value="ECO:0007669"/>
    <property type="project" value="UniProtKB-SubCell"/>
</dbReference>
<evidence type="ECO:0000256" key="4">
    <source>
        <dbReference type="ARBA" id="ARBA00022490"/>
    </source>
</evidence>
<sequence length="350" mass="38849">MAKLDIIQIIEGLYLGSLDATFNTAGLQEEGITHILTIDHRPLNASQTELFQYKYIHALDLEDTDLLSQFQECFDFINSAREGGSVLVHCFAGLSRSATITIAYLMYLKKLNVEEAEGIVRNKREAIKPNIGFMRQLHLFERMGCVIDKTSGLFRKYKLCQLAQRMQAGFLEGSLPSDILMCNPLDATDKTDAVYKCRKCRLALFRESELISHTIGDGESSFDWRSKVPTTNHHCSEKNVKADNLNSTLVCDKSLFIQPVQWMSNTITSQEGKLSCPKCSSKLGSFVWYGEKCPCGAWVAPAFHIQTSKVDKCIPHPLVAVSAPVTTSPVSSSNTVYPSLTLVTSADGES</sequence>
<feature type="domain" description="Tyrosine-protein phosphatase" evidence="12">
    <location>
        <begin position="5"/>
        <end position="146"/>
    </location>
</feature>
<accession>A0AAE0SSI2</accession>
<dbReference type="PROSITE" id="PS50056">
    <property type="entry name" value="TYR_PHOSPHATASE_2"/>
    <property type="match status" value="1"/>
</dbReference>
<evidence type="ECO:0000256" key="7">
    <source>
        <dbReference type="ARBA" id="ARBA00023242"/>
    </source>
</evidence>
<feature type="domain" description="Tyrosine specific protein phosphatases" evidence="13">
    <location>
        <begin position="64"/>
        <end position="127"/>
    </location>
</feature>
<dbReference type="Proteomes" id="UP001195483">
    <property type="component" value="Unassembled WGS sequence"/>
</dbReference>
<evidence type="ECO:0000313" key="15">
    <source>
        <dbReference type="Proteomes" id="UP001195483"/>
    </source>
</evidence>
<evidence type="ECO:0000256" key="3">
    <source>
        <dbReference type="ARBA" id="ARBA00008601"/>
    </source>
</evidence>
<dbReference type="PANTHER" id="PTHR45848:SF4">
    <property type="entry name" value="DUAL SPECIFICITY PROTEIN PHOSPHATASE 12"/>
    <property type="match status" value="1"/>
</dbReference>
<comment type="catalytic activity">
    <reaction evidence="9">
        <text>O-phospho-L-threonyl-[protein] + H2O = L-threonyl-[protein] + phosphate</text>
        <dbReference type="Rhea" id="RHEA:47004"/>
        <dbReference type="Rhea" id="RHEA-COMP:11060"/>
        <dbReference type="Rhea" id="RHEA-COMP:11605"/>
        <dbReference type="ChEBI" id="CHEBI:15377"/>
        <dbReference type="ChEBI" id="CHEBI:30013"/>
        <dbReference type="ChEBI" id="CHEBI:43474"/>
        <dbReference type="ChEBI" id="CHEBI:61977"/>
        <dbReference type="EC" id="3.1.3.16"/>
    </reaction>
</comment>
<evidence type="ECO:0000256" key="6">
    <source>
        <dbReference type="ARBA" id="ARBA00022912"/>
    </source>
</evidence>
<organism evidence="14 15">
    <name type="scientific">Potamilus streckersoni</name>
    <dbReference type="NCBI Taxonomy" id="2493646"/>
    <lineage>
        <taxon>Eukaryota</taxon>
        <taxon>Metazoa</taxon>
        <taxon>Spiralia</taxon>
        <taxon>Lophotrochozoa</taxon>
        <taxon>Mollusca</taxon>
        <taxon>Bivalvia</taxon>
        <taxon>Autobranchia</taxon>
        <taxon>Heteroconchia</taxon>
        <taxon>Palaeoheterodonta</taxon>
        <taxon>Unionida</taxon>
        <taxon>Unionoidea</taxon>
        <taxon>Unionidae</taxon>
        <taxon>Ambleminae</taxon>
        <taxon>Lampsilini</taxon>
        <taxon>Potamilus</taxon>
    </lineage>
</organism>
<name>A0AAE0SSI2_9BIVA</name>
<dbReference type="InterPro" id="IPR000387">
    <property type="entry name" value="Tyr_Pase_dom"/>
</dbReference>
<dbReference type="GO" id="GO:0004722">
    <property type="term" value="F:protein serine/threonine phosphatase activity"/>
    <property type="evidence" value="ECO:0007669"/>
    <property type="project" value="UniProtKB-EC"/>
</dbReference>
<comment type="similarity">
    <text evidence="3">Belongs to the protein-tyrosine phosphatase family. Non-receptor class dual specificity subfamily.</text>
</comment>
<proteinExistence type="inferred from homology"/>